<keyword evidence="3" id="KW-1185">Reference proteome</keyword>
<dbReference type="Proteomes" id="UP000824890">
    <property type="component" value="Unassembled WGS sequence"/>
</dbReference>
<dbReference type="InterPro" id="IPR052929">
    <property type="entry name" value="RNase_H-like_EbsB-rel"/>
</dbReference>
<dbReference type="InterPro" id="IPR012337">
    <property type="entry name" value="RNaseH-like_sf"/>
</dbReference>
<proteinExistence type="predicted"/>
<dbReference type="InterPro" id="IPR044730">
    <property type="entry name" value="RNase_H-like_dom_plant"/>
</dbReference>
<organism evidence="2 3">
    <name type="scientific">Brassica napus</name>
    <name type="common">Rape</name>
    <dbReference type="NCBI Taxonomy" id="3708"/>
    <lineage>
        <taxon>Eukaryota</taxon>
        <taxon>Viridiplantae</taxon>
        <taxon>Streptophyta</taxon>
        <taxon>Embryophyta</taxon>
        <taxon>Tracheophyta</taxon>
        <taxon>Spermatophyta</taxon>
        <taxon>Magnoliopsida</taxon>
        <taxon>eudicotyledons</taxon>
        <taxon>Gunneridae</taxon>
        <taxon>Pentapetalae</taxon>
        <taxon>rosids</taxon>
        <taxon>malvids</taxon>
        <taxon>Brassicales</taxon>
        <taxon>Brassicaceae</taxon>
        <taxon>Brassiceae</taxon>
        <taxon>Brassica</taxon>
    </lineage>
</organism>
<protein>
    <recommendedName>
        <fullName evidence="1">RNase H type-1 domain-containing protein</fullName>
    </recommendedName>
</protein>
<name>A0ABQ8BGH3_BRANA</name>
<evidence type="ECO:0000313" key="2">
    <source>
        <dbReference type="EMBL" id="KAH0903924.1"/>
    </source>
</evidence>
<dbReference type="SUPFAM" id="SSF53098">
    <property type="entry name" value="Ribonuclease H-like"/>
    <property type="match status" value="1"/>
</dbReference>
<sequence>KTWKLAPTSLTPNTQSCDSMEALLKACRQMTALPPTGLTMPLHPWIMWVLWTSRNQFSFEDKSFSESEMILKAIKLAKEWQSAQLLPASSSVSSKDYQLSNKDQSPLQGDSCFQGSSFRRYVASALVAEAMALKSGLDMAVTKGYKDVVCLSDSRCLVGLLTDKSSVIALKGLLHDICVLSYSLNSISFKFIPRASNIIADRIAKNALFVIANSPSG</sequence>
<dbReference type="Gene3D" id="3.30.420.10">
    <property type="entry name" value="Ribonuclease H-like superfamily/Ribonuclease H"/>
    <property type="match status" value="1"/>
</dbReference>
<dbReference type="Pfam" id="PF13456">
    <property type="entry name" value="RVT_3"/>
    <property type="match status" value="1"/>
</dbReference>
<dbReference type="InterPro" id="IPR002156">
    <property type="entry name" value="RNaseH_domain"/>
</dbReference>
<dbReference type="InterPro" id="IPR036397">
    <property type="entry name" value="RNaseH_sf"/>
</dbReference>
<dbReference type="PANTHER" id="PTHR47074">
    <property type="entry name" value="BNAC02G40300D PROTEIN"/>
    <property type="match status" value="1"/>
</dbReference>
<evidence type="ECO:0000313" key="3">
    <source>
        <dbReference type="Proteomes" id="UP000824890"/>
    </source>
</evidence>
<reference evidence="2 3" key="1">
    <citation type="submission" date="2021-05" db="EMBL/GenBank/DDBJ databases">
        <title>Genome Assembly of Synthetic Allotetraploid Brassica napus Reveals Homoeologous Exchanges between Subgenomes.</title>
        <authorList>
            <person name="Davis J.T."/>
        </authorList>
    </citation>
    <scope>NUCLEOTIDE SEQUENCE [LARGE SCALE GENOMIC DNA]</scope>
    <source>
        <strain evidence="3">cv. Da-Ae</strain>
        <tissue evidence="2">Seedling</tissue>
    </source>
</reference>
<gene>
    <name evidence="2" type="ORF">HID58_043427</name>
</gene>
<feature type="non-terminal residue" evidence="2">
    <location>
        <position position="1"/>
    </location>
</feature>
<comment type="caution">
    <text evidence="2">The sequence shown here is derived from an EMBL/GenBank/DDBJ whole genome shotgun (WGS) entry which is preliminary data.</text>
</comment>
<dbReference type="PANTHER" id="PTHR47074:SF49">
    <property type="entry name" value="POLYNUCLEOTIDYL TRANSFERASE, RIBONUCLEASE H-LIKE SUPERFAMILY PROTEIN"/>
    <property type="match status" value="1"/>
</dbReference>
<dbReference type="EMBL" id="JAGKQM010000011">
    <property type="protein sequence ID" value="KAH0903924.1"/>
    <property type="molecule type" value="Genomic_DNA"/>
</dbReference>
<accession>A0ABQ8BGH3</accession>
<dbReference type="CDD" id="cd06222">
    <property type="entry name" value="RNase_H_like"/>
    <property type="match status" value="1"/>
</dbReference>
<evidence type="ECO:0000259" key="1">
    <source>
        <dbReference type="Pfam" id="PF13456"/>
    </source>
</evidence>
<feature type="domain" description="RNase H type-1" evidence="1">
    <location>
        <begin position="108"/>
        <end position="207"/>
    </location>
</feature>